<feature type="transmembrane region" description="Helical" evidence="1">
    <location>
        <begin position="28"/>
        <end position="51"/>
    </location>
</feature>
<sequence>MRFVDALDPAAPPQGLPLPRRLGSLGRAILALVFAAATTLGAVGAVELWTMPTPGTWFSVLFTVFIAALVAAAWFAFATAFRRAQRERDASVRWLRELGSVTAEDGRIVDRFVNLGDDGDVAAFEVTVEIAGSAAVSAQWEPLAGLRKLLQPQLPGVGSRVLVWRAPGSPRLVVDVLDPTRVGD</sequence>
<gene>
    <name evidence="2" type="ORF">GCM10009768_23590</name>
</gene>
<dbReference type="EMBL" id="BAAAOB010000003">
    <property type="protein sequence ID" value="GAA1793948.1"/>
    <property type="molecule type" value="Genomic_DNA"/>
</dbReference>
<name>A0ABN2LNG3_9MICO</name>
<dbReference type="Proteomes" id="UP001500851">
    <property type="component" value="Unassembled WGS sequence"/>
</dbReference>
<organism evidence="2 3">
    <name type="scientific">Leucobacter iarius</name>
    <dbReference type="NCBI Taxonomy" id="333963"/>
    <lineage>
        <taxon>Bacteria</taxon>
        <taxon>Bacillati</taxon>
        <taxon>Actinomycetota</taxon>
        <taxon>Actinomycetes</taxon>
        <taxon>Micrococcales</taxon>
        <taxon>Microbacteriaceae</taxon>
        <taxon>Leucobacter</taxon>
    </lineage>
</organism>
<keyword evidence="1" id="KW-0472">Membrane</keyword>
<keyword evidence="1" id="KW-0812">Transmembrane</keyword>
<keyword evidence="3" id="KW-1185">Reference proteome</keyword>
<evidence type="ECO:0000313" key="3">
    <source>
        <dbReference type="Proteomes" id="UP001500851"/>
    </source>
</evidence>
<keyword evidence="1" id="KW-1133">Transmembrane helix</keyword>
<reference evidence="2 3" key="1">
    <citation type="journal article" date="2019" name="Int. J. Syst. Evol. Microbiol.">
        <title>The Global Catalogue of Microorganisms (GCM) 10K type strain sequencing project: providing services to taxonomists for standard genome sequencing and annotation.</title>
        <authorList>
            <consortium name="The Broad Institute Genomics Platform"/>
            <consortium name="The Broad Institute Genome Sequencing Center for Infectious Disease"/>
            <person name="Wu L."/>
            <person name="Ma J."/>
        </authorList>
    </citation>
    <scope>NUCLEOTIDE SEQUENCE [LARGE SCALE GENOMIC DNA]</scope>
    <source>
        <strain evidence="2 3">JCM 14736</strain>
    </source>
</reference>
<comment type="caution">
    <text evidence="2">The sequence shown here is derived from an EMBL/GenBank/DDBJ whole genome shotgun (WGS) entry which is preliminary data.</text>
</comment>
<evidence type="ECO:0000313" key="2">
    <source>
        <dbReference type="EMBL" id="GAA1793948.1"/>
    </source>
</evidence>
<protein>
    <submittedName>
        <fullName evidence="2">Uncharacterized protein</fullName>
    </submittedName>
</protein>
<feature type="transmembrane region" description="Helical" evidence="1">
    <location>
        <begin position="57"/>
        <end position="81"/>
    </location>
</feature>
<proteinExistence type="predicted"/>
<accession>A0ABN2LNG3</accession>
<evidence type="ECO:0000256" key="1">
    <source>
        <dbReference type="SAM" id="Phobius"/>
    </source>
</evidence>